<proteinExistence type="predicted"/>
<organism evidence="2 3">
    <name type="scientific">Ditylenchus dipsaci</name>
    <dbReference type="NCBI Taxonomy" id="166011"/>
    <lineage>
        <taxon>Eukaryota</taxon>
        <taxon>Metazoa</taxon>
        <taxon>Ecdysozoa</taxon>
        <taxon>Nematoda</taxon>
        <taxon>Chromadorea</taxon>
        <taxon>Rhabditida</taxon>
        <taxon>Tylenchina</taxon>
        <taxon>Tylenchomorpha</taxon>
        <taxon>Sphaerularioidea</taxon>
        <taxon>Anguinidae</taxon>
        <taxon>Anguininae</taxon>
        <taxon>Ditylenchus</taxon>
    </lineage>
</organism>
<feature type="region of interest" description="Disordered" evidence="1">
    <location>
        <begin position="538"/>
        <end position="574"/>
    </location>
</feature>
<dbReference type="AlphaFoldDB" id="A0A915E6I1"/>
<feature type="compositionally biased region" description="Pro residues" evidence="1">
    <location>
        <begin position="494"/>
        <end position="506"/>
    </location>
</feature>
<keyword evidence="2" id="KW-1185">Reference proteome</keyword>
<name>A0A915E6I1_9BILA</name>
<sequence>MERIFAYKLLHGRVDSCDKVKQVIKLDNCVTHSTKKNTEHLIDPIRLEDYNCPPPPDATQINSPSDYLTPPILLQHPAPEAILKAPACRGPRTPTGSPGPTLISTARNSTPKQLFVQPEERPALLSQSLEEQPDEDEEAQDAEVLTHSTQIEIIEQEQDDDDQFCEAIEPDPIHAPVCTAAIPQQRQLQPVEVANQQVSVQPIDTSPKVATQSIANPSQTAAVTITEPPRNPETSQAACSQPATNGKQQSQEEIALLSQLKDFMEKRCRVYSAIWTHPAKGHFEECFARLFCSSFSRRETKEVSEEARNEEEQEKQGSDVEWEIIGEEGEIMSDEDLEEVSVLESLALTAKEAAPLSPITAVLGTQPVTTNETNLIQSDPLPVGSSVSASLHSTLHTGISATQTAIQAISNQQSPEKSTISTSIATAVPLDSSVLGIQRNGQYSTSTFRTLQSLLHVYSYVLASSSFWFPTPHFMQPPPQNNSSFFFPSHPPPMLYRSPAEPPPPASSQSKPNPAIEKVLASFSSIKHQPVLVMNNEAQKGGKENGGQKENANMTPQGSQQKSHMGDVPQKEQQMNTGGNFALPRISSVIATNPAIPSPKLTNSSTNSSSAAMVENSTLPNTRSGQTSRLQVIPTPFQRCILSSFFSPLSNA</sequence>
<accession>A0A915E6I1</accession>
<feature type="region of interest" description="Disordered" evidence="1">
    <location>
        <begin position="226"/>
        <end position="250"/>
    </location>
</feature>
<evidence type="ECO:0000256" key="1">
    <source>
        <dbReference type="SAM" id="MobiDB-lite"/>
    </source>
</evidence>
<reference evidence="3" key="1">
    <citation type="submission" date="2022-11" db="UniProtKB">
        <authorList>
            <consortium name="WormBaseParasite"/>
        </authorList>
    </citation>
    <scope>IDENTIFICATION</scope>
</reference>
<feature type="region of interest" description="Disordered" evidence="1">
    <location>
        <begin position="494"/>
        <end position="513"/>
    </location>
</feature>
<evidence type="ECO:0000313" key="2">
    <source>
        <dbReference type="Proteomes" id="UP000887574"/>
    </source>
</evidence>
<feature type="compositionally biased region" description="Polar residues" evidence="1">
    <location>
        <begin position="554"/>
        <end position="563"/>
    </location>
</feature>
<feature type="compositionally biased region" description="Polar residues" evidence="1">
    <location>
        <begin position="232"/>
        <end position="250"/>
    </location>
</feature>
<protein>
    <submittedName>
        <fullName evidence="3">Uncharacterized protein</fullName>
    </submittedName>
</protein>
<dbReference type="WBParaSite" id="jg2857.2">
    <property type="protein sequence ID" value="jg2857.2"/>
    <property type="gene ID" value="jg2857"/>
</dbReference>
<dbReference type="Proteomes" id="UP000887574">
    <property type="component" value="Unplaced"/>
</dbReference>
<evidence type="ECO:0000313" key="3">
    <source>
        <dbReference type="WBParaSite" id="jg2857.2"/>
    </source>
</evidence>